<dbReference type="PROSITE" id="PS00479">
    <property type="entry name" value="ZF_DAG_PE_1"/>
    <property type="match status" value="1"/>
</dbReference>
<dbReference type="InterPro" id="IPR011009">
    <property type="entry name" value="Kinase-like_dom_sf"/>
</dbReference>
<dbReference type="GO" id="GO:0005739">
    <property type="term" value="C:mitochondrion"/>
    <property type="evidence" value="ECO:0007669"/>
    <property type="project" value="TreeGrafter"/>
</dbReference>
<evidence type="ECO:0000313" key="12">
    <source>
        <dbReference type="Proteomes" id="UP001152795"/>
    </source>
</evidence>
<comment type="caution">
    <text evidence="11">The sequence shown here is derived from an EMBL/GenBank/DDBJ whole genome shotgun (WGS) entry which is preliminary data.</text>
</comment>
<keyword evidence="5" id="KW-0479">Metal-binding</keyword>
<dbReference type="SUPFAM" id="SSF56112">
    <property type="entry name" value="Protein kinase-like (PK-like)"/>
    <property type="match status" value="1"/>
</dbReference>
<gene>
    <name evidence="11" type="ORF">PACLA_8A085162</name>
</gene>
<dbReference type="CDD" id="cd01816">
    <property type="entry name" value="RBD_RAF"/>
    <property type="match status" value="1"/>
</dbReference>
<dbReference type="PROSITE" id="PS50898">
    <property type="entry name" value="RBD"/>
    <property type="match status" value="1"/>
</dbReference>
<dbReference type="PROSITE" id="PS00107">
    <property type="entry name" value="PROTEIN_KINASE_ATP"/>
    <property type="match status" value="1"/>
</dbReference>
<organism evidence="11 12">
    <name type="scientific">Paramuricea clavata</name>
    <name type="common">Red gorgonian</name>
    <name type="synonym">Violescent sea-whip</name>
    <dbReference type="NCBI Taxonomy" id="317549"/>
    <lineage>
        <taxon>Eukaryota</taxon>
        <taxon>Metazoa</taxon>
        <taxon>Cnidaria</taxon>
        <taxon>Anthozoa</taxon>
        <taxon>Octocorallia</taxon>
        <taxon>Malacalcyonacea</taxon>
        <taxon>Plexauridae</taxon>
        <taxon>Paramuricea</taxon>
    </lineage>
</organism>
<dbReference type="OrthoDB" id="774951at2759"/>
<dbReference type="PROSITE" id="PS50081">
    <property type="entry name" value="ZF_DAG_PE_2"/>
    <property type="match status" value="1"/>
</dbReference>
<evidence type="ECO:0000256" key="2">
    <source>
        <dbReference type="ARBA" id="ARBA00012513"/>
    </source>
</evidence>
<evidence type="ECO:0000256" key="8">
    <source>
        <dbReference type="ARBA" id="ARBA00022833"/>
    </source>
</evidence>
<dbReference type="Pfam" id="PF07714">
    <property type="entry name" value="PK_Tyr_Ser-Thr"/>
    <property type="match status" value="1"/>
</dbReference>
<comment type="similarity">
    <text evidence="1">Belongs to the protein kinase superfamily. TKL Ser/Thr protein kinase family. RAF subfamily.</text>
</comment>
<dbReference type="SUPFAM" id="SSF54236">
    <property type="entry name" value="Ubiquitin-like"/>
    <property type="match status" value="1"/>
</dbReference>
<feature type="non-terminal residue" evidence="11">
    <location>
        <position position="1"/>
    </location>
</feature>
<reference evidence="11" key="1">
    <citation type="submission" date="2020-04" db="EMBL/GenBank/DDBJ databases">
        <authorList>
            <person name="Alioto T."/>
            <person name="Alioto T."/>
            <person name="Gomez Garrido J."/>
        </authorList>
    </citation>
    <scope>NUCLEOTIDE SEQUENCE</scope>
    <source>
        <strain evidence="11">A484AB</strain>
    </source>
</reference>
<dbReference type="FunFam" id="3.30.60.20:FF:000004">
    <property type="entry name" value="B-Raf proto-oncogene serine/threonine-protein kinase"/>
    <property type="match status" value="1"/>
</dbReference>
<keyword evidence="6" id="KW-0547">Nucleotide-binding</keyword>
<dbReference type="EMBL" id="CACRXK020001927">
    <property type="protein sequence ID" value="CAB3991844.1"/>
    <property type="molecule type" value="Genomic_DNA"/>
</dbReference>
<accession>A0A6S7GEJ7</accession>
<dbReference type="PROSITE" id="PS50011">
    <property type="entry name" value="PROTEIN_KINASE_DOM"/>
    <property type="match status" value="1"/>
</dbReference>
<evidence type="ECO:0000256" key="9">
    <source>
        <dbReference type="ARBA" id="ARBA00022840"/>
    </source>
</evidence>
<feature type="compositionally biased region" description="Polar residues" evidence="10">
    <location>
        <begin position="1"/>
        <end position="12"/>
    </location>
</feature>
<dbReference type="InterPro" id="IPR001245">
    <property type="entry name" value="Ser-Thr/Tyr_kinase_cat_dom"/>
</dbReference>
<proteinExistence type="inferred from homology"/>
<dbReference type="InterPro" id="IPR051681">
    <property type="entry name" value="Ser/Thr_Kinases-Pseudokinases"/>
</dbReference>
<dbReference type="SUPFAM" id="SSF57889">
    <property type="entry name" value="Cysteine-rich domain"/>
    <property type="match status" value="1"/>
</dbReference>
<dbReference type="GO" id="GO:0005524">
    <property type="term" value="F:ATP binding"/>
    <property type="evidence" value="ECO:0007669"/>
    <property type="project" value="UniProtKB-UniRule"/>
</dbReference>
<dbReference type="Pfam" id="PF00130">
    <property type="entry name" value="C1_1"/>
    <property type="match status" value="1"/>
</dbReference>
<name>A0A6S7GEJ7_PARCT</name>
<dbReference type="Gene3D" id="1.10.510.10">
    <property type="entry name" value="Transferase(Phosphotransferase) domain 1"/>
    <property type="match status" value="1"/>
</dbReference>
<dbReference type="Gene3D" id="3.30.200.20">
    <property type="entry name" value="Phosphorylase Kinase, domain 1"/>
    <property type="match status" value="1"/>
</dbReference>
<dbReference type="SMART" id="SM00109">
    <property type="entry name" value="C1"/>
    <property type="match status" value="1"/>
</dbReference>
<evidence type="ECO:0000313" key="11">
    <source>
        <dbReference type="EMBL" id="CAB3991844.1"/>
    </source>
</evidence>
<feature type="compositionally biased region" description="Polar residues" evidence="10">
    <location>
        <begin position="89"/>
        <end position="101"/>
    </location>
</feature>
<dbReference type="InterPro" id="IPR002219">
    <property type="entry name" value="PKC_DAG/PE"/>
</dbReference>
<dbReference type="InterPro" id="IPR008271">
    <property type="entry name" value="Ser/Thr_kinase_AS"/>
</dbReference>
<feature type="region of interest" description="Disordered" evidence="10">
    <location>
        <begin position="89"/>
        <end position="129"/>
    </location>
</feature>
<dbReference type="GO" id="GO:0046872">
    <property type="term" value="F:metal ion binding"/>
    <property type="evidence" value="ECO:0007669"/>
    <property type="project" value="UniProtKB-KW"/>
</dbReference>
<feature type="region of interest" description="Disordered" evidence="10">
    <location>
        <begin position="383"/>
        <end position="424"/>
    </location>
</feature>
<evidence type="ECO:0000256" key="1">
    <source>
        <dbReference type="ARBA" id="ARBA00010507"/>
    </source>
</evidence>
<sequence length="595" mass="67289">MSLVNSPVQTNDVRNDNNDIAGEQDDAVSSQVRTVQQVIRLTSENLEKLDRNFKGIRHPPSMFLEEYEELQIKLSQLRFKEKELLESRWPSSSDNHSCSTDHPTDTESLPSCTTPTSSSSRTSSTTCDVPGSPVTYAHVRVYLPNKQRTAIKYKPGTTIEEALSKGMMMRGLSTDMCFVVRLSTPGRTKQEISWNTDLSELNEGDEISVEKRGNIPISSSISHNFIRKTFFTLAFCDACRKLLFQGFRCQICGYRFHQRCAANVPFICLAVQQEKVYEFLVNINNREEEANFNERGNPDNLISRERSISAPNVHKIGLPDGENAFQYPKDPSATISVANAARLGVERRNTRYQSVGSPPPVYNVFDPNGKEFRSDFALHTGNHVLPERPLTPNLGLNRPTTRFKSRAKSSSEVREMRPRHNSNDDWEIPEEEVEMGERIGSGSYGTVFKAQWHGTVAVKRLNITDPTPAQLQAFKNEVAVLRKTRHINVLLFMGCISKPSLAIVTQWCEGSTLYRHLHVNESKFEILQLLDIGRQTAQGMDYLHAKSIIHRDLKSNNIFLQEDLTVKIGDFGLATIKSRWSGQNFENPSGSILWM</sequence>
<dbReference type="Gene3D" id="3.10.20.90">
    <property type="entry name" value="Phosphatidylinositol 3-kinase Catalytic Subunit, Chain A, domain 1"/>
    <property type="match status" value="1"/>
</dbReference>
<dbReference type="PANTHER" id="PTHR44329">
    <property type="entry name" value="SERINE/THREONINE-PROTEIN KINASE TNNI3K-RELATED"/>
    <property type="match status" value="1"/>
</dbReference>
<evidence type="ECO:0000256" key="4">
    <source>
        <dbReference type="ARBA" id="ARBA00022679"/>
    </source>
</evidence>
<dbReference type="InterPro" id="IPR046349">
    <property type="entry name" value="C1-like_sf"/>
</dbReference>
<keyword evidence="9" id="KW-0067">ATP-binding</keyword>
<keyword evidence="3" id="KW-0723">Serine/threonine-protein kinase</keyword>
<dbReference type="EC" id="2.7.11.1" evidence="2"/>
<dbReference type="PANTHER" id="PTHR44329:SF262">
    <property type="entry name" value="RAF HOMOLOG SERINE_THREONINE-PROTEIN KINASE RAF"/>
    <property type="match status" value="1"/>
</dbReference>
<dbReference type="AlphaFoldDB" id="A0A6S7GEJ7"/>
<dbReference type="InterPro" id="IPR017441">
    <property type="entry name" value="Protein_kinase_ATP_BS"/>
</dbReference>
<dbReference type="GO" id="GO:0005829">
    <property type="term" value="C:cytosol"/>
    <property type="evidence" value="ECO:0007669"/>
    <property type="project" value="TreeGrafter"/>
</dbReference>
<dbReference type="PROSITE" id="PS00108">
    <property type="entry name" value="PROTEIN_KINASE_ST"/>
    <property type="match status" value="1"/>
</dbReference>
<protein>
    <recommendedName>
        <fullName evidence="2">non-specific serine/threonine protein kinase</fullName>
        <ecNumber evidence="2">2.7.11.1</ecNumber>
    </recommendedName>
</protein>
<dbReference type="Gene3D" id="3.30.60.20">
    <property type="match status" value="1"/>
</dbReference>
<dbReference type="SMART" id="SM00220">
    <property type="entry name" value="S_TKc"/>
    <property type="match status" value="1"/>
</dbReference>
<evidence type="ECO:0000256" key="7">
    <source>
        <dbReference type="ARBA" id="ARBA00022777"/>
    </source>
</evidence>
<evidence type="ECO:0000256" key="3">
    <source>
        <dbReference type="ARBA" id="ARBA00022527"/>
    </source>
</evidence>
<feature type="compositionally biased region" description="Basic and acidic residues" evidence="10">
    <location>
        <begin position="409"/>
        <end position="423"/>
    </location>
</feature>
<keyword evidence="12" id="KW-1185">Reference proteome</keyword>
<dbReference type="InterPro" id="IPR029071">
    <property type="entry name" value="Ubiquitin-like_domsf"/>
</dbReference>
<evidence type="ECO:0000256" key="10">
    <source>
        <dbReference type="SAM" id="MobiDB-lite"/>
    </source>
</evidence>
<dbReference type="GO" id="GO:0004709">
    <property type="term" value="F:MAP kinase kinase kinase activity"/>
    <property type="evidence" value="ECO:0007669"/>
    <property type="project" value="TreeGrafter"/>
</dbReference>
<dbReference type="Proteomes" id="UP001152795">
    <property type="component" value="Unassembled WGS sequence"/>
</dbReference>
<dbReference type="InterPro" id="IPR000719">
    <property type="entry name" value="Prot_kinase_dom"/>
</dbReference>
<evidence type="ECO:0000256" key="5">
    <source>
        <dbReference type="ARBA" id="ARBA00022723"/>
    </source>
</evidence>
<feature type="region of interest" description="Disordered" evidence="10">
    <location>
        <begin position="1"/>
        <end position="29"/>
    </location>
</feature>
<keyword evidence="4" id="KW-0808">Transferase</keyword>
<dbReference type="SMART" id="SM00455">
    <property type="entry name" value="RBD"/>
    <property type="match status" value="1"/>
</dbReference>
<keyword evidence="7 11" id="KW-0418">Kinase</keyword>
<dbReference type="FunFam" id="3.30.200.20:FF:000024">
    <property type="entry name" value="B-Raf proto-oncogene serine/threonine-protein kinase"/>
    <property type="match status" value="1"/>
</dbReference>
<dbReference type="InterPro" id="IPR003116">
    <property type="entry name" value="RBD_dom"/>
</dbReference>
<feature type="compositionally biased region" description="Low complexity" evidence="10">
    <location>
        <begin position="106"/>
        <end position="126"/>
    </location>
</feature>
<dbReference type="CDD" id="cd20811">
    <property type="entry name" value="C1_Raf"/>
    <property type="match status" value="1"/>
</dbReference>
<keyword evidence="8" id="KW-0862">Zinc</keyword>
<dbReference type="Pfam" id="PF02196">
    <property type="entry name" value="RBD"/>
    <property type="match status" value="1"/>
</dbReference>
<evidence type="ECO:0000256" key="6">
    <source>
        <dbReference type="ARBA" id="ARBA00022741"/>
    </source>
</evidence>